<dbReference type="InterPro" id="IPR001254">
    <property type="entry name" value="Trypsin_dom"/>
</dbReference>
<comment type="similarity">
    <text evidence="8">Belongs to the peptidase S1 family. CLIP subfamily.</text>
</comment>
<dbReference type="AlphaFoldDB" id="A0A182IAL0"/>
<dbReference type="VEuPathDB" id="VectorBase:AARA010622"/>
<dbReference type="GO" id="GO:0005576">
    <property type="term" value="C:extracellular region"/>
    <property type="evidence" value="ECO:0007669"/>
    <property type="project" value="UniProtKB-SubCell"/>
</dbReference>
<evidence type="ECO:0000256" key="1">
    <source>
        <dbReference type="ARBA" id="ARBA00004613"/>
    </source>
</evidence>
<dbReference type="PRINTS" id="PR00722">
    <property type="entry name" value="CHYMOTRYPSIN"/>
</dbReference>
<keyword evidence="2" id="KW-0964">Secreted</keyword>
<dbReference type="PROSITE" id="PS00134">
    <property type="entry name" value="TRYPSIN_HIS"/>
    <property type="match status" value="1"/>
</dbReference>
<dbReference type="GO" id="GO:0045087">
    <property type="term" value="P:innate immune response"/>
    <property type="evidence" value="ECO:0007669"/>
    <property type="project" value="UniProtKB-KW"/>
</dbReference>
<name>A0A182IAL0_ANOAR</name>
<evidence type="ECO:0000313" key="10">
    <source>
        <dbReference type="Proteomes" id="UP000075840"/>
    </source>
</evidence>
<dbReference type="PROSITE" id="PS50240">
    <property type="entry name" value="TRYPSIN_DOM"/>
    <property type="match status" value="1"/>
</dbReference>
<dbReference type="Proteomes" id="UP000075840">
    <property type="component" value="Unassembled WGS sequence"/>
</dbReference>
<dbReference type="InterPro" id="IPR043504">
    <property type="entry name" value="Peptidase_S1_PA_chymotrypsin"/>
</dbReference>
<keyword evidence="5" id="KW-0391">Immunity</keyword>
<evidence type="ECO:0000256" key="3">
    <source>
        <dbReference type="ARBA" id="ARBA00022588"/>
    </source>
</evidence>
<dbReference type="Gene3D" id="2.40.10.10">
    <property type="entry name" value="Trypsin-like serine proteases"/>
    <property type="match status" value="1"/>
</dbReference>
<dbReference type="SUPFAM" id="SSF50494">
    <property type="entry name" value="Trypsin-like serine proteases"/>
    <property type="match status" value="1"/>
</dbReference>
<dbReference type="InterPro" id="IPR051487">
    <property type="entry name" value="Ser/Thr_Proteases_Immune/Dev"/>
</dbReference>
<dbReference type="GO" id="GO:0006508">
    <property type="term" value="P:proteolysis"/>
    <property type="evidence" value="ECO:0007669"/>
    <property type="project" value="InterPro"/>
</dbReference>
<dbReference type="EMBL" id="APCN01001262">
    <property type="status" value="NOT_ANNOTATED_CDS"/>
    <property type="molecule type" value="Genomic_DNA"/>
</dbReference>
<dbReference type="GeneID" id="120906115"/>
<dbReference type="EnsemblMetazoa" id="AARA010622-RA">
    <property type="protein sequence ID" value="AARA010622-PA"/>
    <property type="gene ID" value="AARA010622"/>
</dbReference>
<evidence type="ECO:0000256" key="8">
    <source>
        <dbReference type="ARBA" id="ARBA00024195"/>
    </source>
</evidence>
<keyword evidence="10" id="KW-1185">Reference proteome</keyword>
<evidence type="ECO:0000256" key="2">
    <source>
        <dbReference type="ARBA" id="ARBA00022525"/>
    </source>
</evidence>
<dbReference type="FunFam" id="2.40.10.10:FF:000068">
    <property type="entry name" value="transmembrane protease serine 2"/>
    <property type="match status" value="1"/>
</dbReference>
<dbReference type="PANTHER" id="PTHR24256">
    <property type="entry name" value="TRYPTASE-RELATED"/>
    <property type="match status" value="1"/>
</dbReference>
<keyword evidence="6" id="KW-1015">Disulfide bond</keyword>
<keyword evidence="3" id="KW-0399">Innate immunity</keyword>
<dbReference type="KEGG" id="aara:120906115"/>
<dbReference type="InterPro" id="IPR009003">
    <property type="entry name" value="Peptidase_S1_PA"/>
</dbReference>
<protein>
    <submittedName>
        <fullName evidence="9">Uncharacterized protein</fullName>
    </submittedName>
</protein>
<dbReference type="RefSeq" id="XP_040173502.1">
    <property type="nucleotide sequence ID" value="XM_040317568.1"/>
</dbReference>
<dbReference type="VEuPathDB" id="VectorBase:AARA21_015614"/>
<evidence type="ECO:0000313" key="9">
    <source>
        <dbReference type="EnsemblMetazoa" id="AARA010622-PA"/>
    </source>
</evidence>
<accession>A0A182IAL0</accession>
<reference evidence="9" key="1">
    <citation type="submission" date="2022-08" db="UniProtKB">
        <authorList>
            <consortium name="EnsemblMetazoa"/>
        </authorList>
    </citation>
    <scope>IDENTIFICATION</scope>
    <source>
        <strain evidence="9">Dongola</strain>
    </source>
</reference>
<keyword evidence="7" id="KW-0325">Glycoprotein</keyword>
<evidence type="ECO:0000256" key="5">
    <source>
        <dbReference type="ARBA" id="ARBA00022859"/>
    </source>
</evidence>
<comment type="subcellular location">
    <subcellularLocation>
        <location evidence="1">Secreted</location>
    </subcellularLocation>
</comment>
<evidence type="ECO:0000256" key="7">
    <source>
        <dbReference type="ARBA" id="ARBA00023180"/>
    </source>
</evidence>
<proteinExistence type="inferred from homology"/>
<dbReference type="CDD" id="cd00190">
    <property type="entry name" value="Tryp_SPc"/>
    <property type="match status" value="1"/>
</dbReference>
<dbReference type="GO" id="GO:0004252">
    <property type="term" value="F:serine-type endopeptidase activity"/>
    <property type="evidence" value="ECO:0007669"/>
    <property type="project" value="InterPro"/>
</dbReference>
<organism evidence="9 10">
    <name type="scientific">Anopheles arabiensis</name>
    <name type="common">Mosquito</name>
    <dbReference type="NCBI Taxonomy" id="7173"/>
    <lineage>
        <taxon>Eukaryota</taxon>
        <taxon>Metazoa</taxon>
        <taxon>Ecdysozoa</taxon>
        <taxon>Arthropoda</taxon>
        <taxon>Hexapoda</taxon>
        <taxon>Insecta</taxon>
        <taxon>Pterygota</taxon>
        <taxon>Neoptera</taxon>
        <taxon>Endopterygota</taxon>
        <taxon>Diptera</taxon>
        <taxon>Nematocera</taxon>
        <taxon>Culicoidea</taxon>
        <taxon>Culicidae</taxon>
        <taxon>Anophelinae</taxon>
        <taxon>Anopheles</taxon>
    </lineage>
</organism>
<dbReference type="InterPro" id="IPR018114">
    <property type="entry name" value="TRYPSIN_HIS"/>
</dbReference>
<dbReference type="InterPro" id="IPR001314">
    <property type="entry name" value="Peptidase_S1A"/>
</dbReference>
<evidence type="ECO:0000256" key="6">
    <source>
        <dbReference type="ARBA" id="ARBA00023157"/>
    </source>
</evidence>
<dbReference type="Pfam" id="PF00089">
    <property type="entry name" value="Trypsin"/>
    <property type="match status" value="1"/>
</dbReference>
<sequence>MASRNGALWRAMLIVVLAVAVPAAAQLDGSFWWMNANLLKQAEALRETKDVKAIVITKDSALDEVRVGGNSLADSDSPDCICVPLSRCNNQPTGRDGLCGAESVCCRRSQIIAPEQTTTTTTTTTAPAIVFSTGVASTKLEPVDGLIFDSDPILPVLPASVPFQPIPLNESDYDPNVLAELSNLLLSHSLTDTFEPIVSNALPVDQPATNDSGRVEAATALPTVGSGNEQRCGRRQHSVSSRIFFQDEEGDGLSQAVAGPVGFSEFPWTVAIHQLIRNGSYVYHCGGALLNRSVVVTAAHCVSNNRLHPNRFVVYAGDWDRRHTQERLPHQERTVSRVLVHPNYYSGALFNDLALLFFTEPFNDTVANVEPVCLSSASGTDYIPPDNCFVTGWGGSPKGNRVQSIQQYSKLQLVERHRCETQLRSLPTLGSKFKLHQSFVCAAADGTDVCQGAGGSPYACERDGRYYLVGIVSWGVGCGDGIPAVLTNVTELREWISRQ</sequence>
<evidence type="ECO:0000256" key="4">
    <source>
        <dbReference type="ARBA" id="ARBA00022729"/>
    </source>
</evidence>
<dbReference type="SMART" id="SM00020">
    <property type="entry name" value="Tryp_SPc"/>
    <property type="match status" value="1"/>
</dbReference>
<keyword evidence="4" id="KW-0732">Signal</keyword>